<comment type="caution">
    <text evidence="8">Lacks conserved residue(s) required for the propagation of feature annotation.</text>
</comment>
<feature type="binding site" evidence="8">
    <location>
        <position position="98"/>
    </location>
    <ligand>
        <name>GTP</name>
        <dbReference type="ChEBI" id="CHEBI:37565"/>
    </ligand>
</feature>
<keyword evidence="6 8" id="KW-0342">GTP-binding</keyword>
<keyword evidence="10" id="KW-0548">Nucleotidyltransferase</keyword>
<keyword evidence="11" id="KW-1185">Reference proteome</keyword>
<organism evidence="10 11">
    <name type="scientific">Aquimarina hainanensis</name>
    <dbReference type="NCBI Taxonomy" id="1578017"/>
    <lineage>
        <taxon>Bacteria</taxon>
        <taxon>Pseudomonadati</taxon>
        <taxon>Bacteroidota</taxon>
        <taxon>Flavobacteriia</taxon>
        <taxon>Flavobacteriales</taxon>
        <taxon>Flavobacteriaceae</taxon>
        <taxon>Aquimarina</taxon>
    </lineage>
</organism>
<feature type="binding site" evidence="8">
    <location>
        <begin position="13"/>
        <end position="15"/>
    </location>
    <ligand>
        <name>GTP</name>
        <dbReference type="ChEBI" id="CHEBI:37565"/>
    </ligand>
</feature>
<feature type="domain" description="MobA-like NTP transferase" evidence="9">
    <location>
        <begin position="10"/>
        <end position="155"/>
    </location>
</feature>
<gene>
    <name evidence="8" type="primary">mobA</name>
    <name evidence="10" type="ORF">ACFSTE_13895</name>
</gene>
<dbReference type="CDD" id="cd02503">
    <property type="entry name" value="MobA"/>
    <property type="match status" value="1"/>
</dbReference>
<keyword evidence="1 8" id="KW-0963">Cytoplasm</keyword>
<evidence type="ECO:0000259" key="9">
    <source>
        <dbReference type="Pfam" id="PF12804"/>
    </source>
</evidence>
<keyword evidence="4 8" id="KW-0547">Nucleotide-binding</keyword>
<dbReference type="Pfam" id="PF12804">
    <property type="entry name" value="NTP_transf_3"/>
    <property type="match status" value="1"/>
</dbReference>
<reference evidence="11" key="1">
    <citation type="journal article" date="2019" name="Int. J. Syst. Evol. Microbiol.">
        <title>The Global Catalogue of Microorganisms (GCM) 10K type strain sequencing project: providing services to taxonomists for standard genome sequencing and annotation.</title>
        <authorList>
            <consortium name="The Broad Institute Genomics Platform"/>
            <consortium name="The Broad Institute Genome Sequencing Center for Infectious Disease"/>
            <person name="Wu L."/>
            <person name="Ma J."/>
        </authorList>
    </citation>
    <scope>NUCLEOTIDE SEQUENCE [LARGE SCALE GENOMIC DNA]</scope>
    <source>
        <strain evidence="11">KCTC 42423</strain>
    </source>
</reference>
<dbReference type="EMBL" id="JBHULX010000027">
    <property type="protein sequence ID" value="MFD2591925.1"/>
    <property type="molecule type" value="Genomic_DNA"/>
</dbReference>
<name>A0ABW5N8Y5_9FLAO</name>
<comment type="function">
    <text evidence="8">Transfers a GMP moiety from GTP to Mo-molybdopterin (Mo-MPT) cofactor (Moco or molybdenum cofactor) to form Mo-molybdopterin guanine dinucleotide (Mo-MGD) cofactor.</text>
</comment>
<dbReference type="SUPFAM" id="SSF53448">
    <property type="entry name" value="Nucleotide-diphospho-sugar transferases"/>
    <property type="match status" value="1"/>
</dbReference>
<dbReference type="InterPro" id="IPR025877">
    <property type="entry name" value="MobA-like_NTP_Trfase"/>
</dbReference>
<dbReference type="EC" id="2.7.7.77" evidence="8"/>
<sequence>MKESSKDVTGIILAGGKSSRMGTDKGFIKYRSKYFITHIIEAMEPIVRDIIIVSDCADYDIFNKQRVEDEIKNAGPLAGVYTGLKHTRTAYNLIVSCDVPLIKTAVLTKLLEQRTEETQVIQLQGENKTMPLLALYKKECEQKCLELLERGERRMKVAIAEFKTKTIEIEKEEWLRSMINVNTPEDLKNISHGIDD</sequence>
<evidence type="ECO:0000256" key="2">
    <source>
        <dbReference type="ARBA" id="ARBA00022679"/>
    </source>
</evidence>
<evidence type="ECO:0000256" key="3">
    <source>
        <dbReference type="ARBA" id="ARBA00022723"/>
    </source>
</evidence>
<evidence type="ECO:0000256" key="1">
    <source>
        <dbReference type="ARBA" id="ARBA00022490"/>
    </source>
</evidence>
<evidence type="ECO:0000313" key="10">
    <source>
        <dbReference type="EMBL" id="MFD2591925.1"/>
    </source>
</evidence>
<comment type="subcellular location">
    <subcellularLocation>
        <location evidence="8">Cytoplasm</location>
    </subcellularLocation>
</comment>
<dbReference type="Gene3D" id="3.90.550.10">
    <property type="entry name" value="Spore Coat Polysaccharide Biosynthesis Protein SpsA, Chain A"/>
    <property type="match status" value="1"/>
</dbReference>
<protein>
    <recommendedName>
        <fullName evidence="8">Probable molybdenum cofactor guanylyltransferase</fullName>
        <shortName evidence="8">MoCo guanylyltransferase</shortName>
        <ecNumber evidence="8">2.7.7.77</ecNumber>
    </recommendedName>
    <alternativeName>
        <fullName evidence="8">GTP:molybdopterin guanylyltransferase</fullName>
    </alternativeName>
    <alternativeName>
        <fullName evidence="8">Mo-MPT guanylyltransferase</fullName>
    </alternativeName>
    <alternativeName>
        <fullName evidence="8">Molybdopterin guanylyltransferase</fullName>
    </alternativeName>
    <alternativeName>
        <fullName evidence="8">Molybdopterin-guanine dinucleotide synthase</fullName>
        <shortName evidence="8">MGD synthase</shortName>
    </alternativeName>
</protein>
<evidence type="ECO:0000256" key="4">
    <source>
        <dbReference type="ARBA" id="ARBA00022741"/>
    </source>
</evidence>
<feature type="binding site" evidence="8">
    <location>
        <position position="69"/>
    </location>
    <ligand>
        <name>GTP</name>
        <dbReference type="ChEBI" id="CHEBI:37565"/>
    </ligand>
</feature>
<evidence type="ECO:0000256" key="6">
    <source>
        <dbReference type="ARBA" id="ARBA00023134"/>
    </source>
</evidence>
<evidence type="ECO:0000256" key="5">
    <source>
        <dbReference type="ARBA" id="ARBA00022842"/>
    </source>
</evidence>
<keyword evidence="7 8" id="KW-0501">Molybdenum cofactor biosynthesis</keyword>
<comment type="similarity">
    <text evidence="8">Belongs to the MobA family.</text>
</comment>
<evidence type="ECO:0000256" key="8">
    <source>
        <dbReference type="HAMAP-Rule" id="MF_00316"/>
    </source>
</evidence>
<evidence type="ECO:0000313" key="11">
    <source>
        <dbReference type="Proteomes" id="UP001597459"/>
    </source>
</evidence>
<comment type="cofactor">
    <cofactor evidence="8">
        <name>Mg(2+)</name>
        <dbReference type="ChEBI" id="CHEBI:18420"/>
    </cofactor>
</comment>
<keyword evidence="2 8" id="KW-0808">Transferase</keyword>
<dbReference type="RefSeq" id="WP_176027520.1">
    <property type="nucleotide sequence ID" value="NZ_JBHSJV010000001.1"/>
</dbReference>
<comment type="caution">
    <text evidence="10">The sequence shown here is derived from an EMBL/GenBank/DDBJ whole genome shotgun (WGS) entry which is preliminary data.</text>
</comment>
<keyword evidence="3 8" id="KW-0479">Metal-binding</keyword>
<evidence type="ECO:0000256" key="7">
    <source>
        <dbReference type="ARBA" id="ARBA00023150"/>
    </source>
</evidence>
<proteinExistence type="inferred from homology"/>
<comment type="domain">
    <text evidence="8">The N-terminal domain determines nucleotide recognition and specific binding, while the C-terminal domain determines the specific binding to the target protein.</text>
</comment>
<dbReference type="HAMAP" id="MF_00316">
    <property type="entry name" value="MobA"/>
    <property type="match status" value="1"/>
</dbReference>
<dbReference type="Proteomes" id="UP001597459">
    <property type="component" value="Unassembled WGS sequence"/>
</dbReference>
<dbReference type="PANTHER" id="PTHR19136">
    <property type="entry name" value="MOLYBDENUM COFACTOR GUANYLYLTRANSFERASE"/>
    <property type="match status" value="1"/>
</dbReference>
<dbReference type="GO" id="GO:0016779">
    <property type="term" value="F:nucleotidyltransferase activity"/>
    <property type="evidence" value="ECO:0007669"/>
    <property type="project" value="UniProtKB-KW"/>
</dbReference>
<dbReference type="PANTHER" id="PTHR19136:SF81">
    <property type="entry name" value="MOLYBDENUM COFACTOR GUANYLYLTRANSFERASE"/>
    <property type="match status" value="1"/>
</dbReference>
<dbReference type="InterPro" id="IPR029044">
    <property type="entry name" value="Nucleotide-diphossugar_trans"/>
</dbReference>
<accession>A0ABW5N8Y5</accession>
<dbReference type="InterPro" id="IPR013482">
    <property type="entry name" value="Molybde_CF_guanTrfase"/>
</dbReference>
<keyword evidence="5 8" id="KW-0460">Magnesium</keyword>
<feature type="binding site" evidence="8">
    <location>
        <position position="98"/>
    </location>
    <ligand>
        <name>Mg(2+)</name>
        <dbReference type="ChEBI" id="CHEBI:18420"/>
    </ligand>
</feature>
<comment type="catalytic activity">
    <reaction evidence="8">
        <text>Mo-molybdopterin + GTP + H(+) = Mo-molybdopterin guanine dinucleotide + diphosphate</text>
        <dbReference type="Rhea" id="RHEA:34243"/>
        <dbReference type="ChEBI" id="CHEBI:15378"/>
        <dbReference type="ChEBI" id="CHEBI:33019"/>
        <dbReference type="ChEBI" id="CHEBI:37565"/>
        <dbReference type="ChEBI" id="CHEBI:71302"/>
        <dbReference type="ChEBI" id="CHEBI:71310"/>
        <dbReference type="EC" id="2.7.7.77"/>
    </reaction>
</comment>
<feature type="binding site" evidence="8">
    <location>
        <position position="25"/>
    </location>
    <ligand>
        <name>GTP</name>
        <dbReference type="ChEBI" id="CHEBI:37565"/>
    </ligand>
</feature>